<comment type="caution">
    <text evidence="2">The sequence shown here is derived from an EMBL/GenBank/DDBJ whole genome shotgun (WGS) entry which is preliminary data.</text>
</comment>
<organism evidence="2 3">
    <name type="scientific">Cardiocondyla obscurior</name>
    <dbReference type="NCBI Taxonomy" id="286306"/>
    <lineage>
        <taxon>Eukaryota</taxon>
        <taxon>Metazoa</taxon>
        <taxon>Ecdysozoa</taxon>
        <taxon>Arthropoda</taxon>
        <taxon>Hexapoda</taxon>
        <taxon>Insecta</taxon>
        <taxon>Pterygota</taxon>
        <taxon>Neoptera</taxon>
        <taxon>Endopterygota</taxon>
        <taxon>Hymenoptera</taxon>
        <taxon>Apocrita</taxon>
        <taxon>Aculeata</taxon>
        <taxon>Formicoidea</taxon>
        <taxon>Formicidae</taxon>
        <taxon>Myrmicinae</taxon>
        <taxon>Cardiocondyla</taxon>
    </lineage>
</organism>
<accession>A0AAW2GFD0</accession>
<gene>
    <name evidence="2" type="ORF">PUN28_006563</name>
</gene>
<dbReference type="EMBL" id="JADYXP020000005">
    <property type="protein sequence ID" value="KAL0124786.1"/>
    <property type="molecule type" value="Genomic_DNA"/>
</dbReference>
<reference evidence="2 3" key="1">
    <citation type="submission" date="2023-03" db="EMBL/GenBank/DDBJ databases">
        <title>High recombination rates correlate with genetic variation in Cardiocondyla obscurior ants.</title>
        <authorList>
            <person name="Errbii M."/>
        </authorList>
    </citation>
    <scope>NUCLEOTIDE SEQUENCE [LARGE SCALE GENOMIC DNA]</scope>
    <source>
        <strain evidence="2">Alpha-2009</strain>
        <tissue evidence="2">Whole body</tissue>
    </source>
</reference>
<dbReference type="Proteomes" id="UP001430953">
    <property type="component" value="Unassembled WGS sequence"/>
</dbReference>
<dbReference type="AlphaFoldDB" id="A0AAW2GFD0"/>
<protein>
    <submittedName>
        <fullName evidence="2">Uncharacterized protein</fullName>
    </submittedName>
</protein>
<name>A0AAW2GFD0_9HYME</name>
<feature type="transmembrane region" description="Helical" evidence="1">
    <location>
        <begin position="37"/>
        <end position="56"/>
    </location>
</feature>
<keyword evidence="1" id="KW-1133">Transmembrane helix</keyword>
<evidence type="ECO:0000256" key="1">
    <source>
        <dbReference type="SAM" id="Phobius"/>
    </source>
</evidence>
<keyword evidence="3" id="KW-1185">Reference proteome</keyword>
<feature type="transmembrane region" description="Helical" evidence="1">
    <location>
        <begin position="12"/>
        <end position="31"/>
    </location>
</feature>
<proteinExistence type="predicted"/>
<evidence type="ECO:0000313" key="3">
    <source>
        <dbReference type="Proteomes" id="UP001430953"/>
    </source>
</evidence>
<keyword evidence="1" id="KW-0812">Transmembrane</keyword>
<keyword evidence="1" id="KW-0472">Membrane</keyword>
<evidence type="ECO:0000313" key="2">
    <source>
        <dbReference type="EMBL" id="KAL0124786.1"/>
    </source>
</evidence>
<sequence>MVFCIIISYFAFPLYIPNVYNISTYILLYLYILYKMIYIYCLIVQTTISLTIYFIIKFPEFFFSNIKVMEIRTTPKKIMYLLLYRFTKYVFPLRLHLD</sequence>